<protein>
    <recommendedName>
        <fullName evidence="4">C2H2-type domain-containing protein</fullName>
    </recommendedName>
</protein>
<evidence type="ECO:0008006" key="4">
    <source>
        <dbReference type="Google" id="ProtNLM"/>
    </source>
</evidence>
<proteinExistence type="predicted"/>
<gene>
    <name evidence="2" type="ORF">QE152_g27348</name>
</gene>
<evidence type="ECO:0000313" key="3">
    <source>
        <dbReference type="Proteomes" id="UP001458880"/>
    </source>
</evidence>
<keyword evidence="3" id="KW-1185">Reference proteome</keyword>
<comment type="caution">
    <text evidence="2">The sequence shown here is derived from an EMBL/GenBank/DDBJ whole genome shotgun (WGS) entry which is preliminary data.</text>
</comment>
<reference evidence="2 3" key="1">
    <citation type="journal article" date="2024" name="BMC Genomics">
        <title>De novo assembly and annotation of Popillia japonica's genome with initial clues to its potential as an invasive pest.</title>
        <authorList>
            <person name="Cucini C."/>
            <person name="Boschi S."/>
            <person name="Funari R."/>
            <person name="Cardaioli E."/>
            <person name="Iannotti N."/>
            <person name="Marturano G."/>
            <person name="Paoli F."/>
            <person name="Bruttini M."/>
            <person name="Carapelli A."/>
            <person name="Frati F."/>
            <person name="Nardi F."/>
        </authorList>
    </citation>
    <scope>NUCLEOTIDE SEQUENCE [LARGE SCALE GENOMIC DNA]</scope>
    <source>
        <strain evidence="2">DMR45628</strain>
    </source>
</reference>
<evidence type="ECO:0000313" key="2">
    <source>
        <dbReference type="EMBL" id="KAK9708213.1"/>
    </source>
</evidence>
<accession>A0AAW1JVW0</accession>
<evidence type="ECO:0000256" key="1">
    <source>
        <dbReference type="SAM" id="Coils"/>
    </source>
</evidence>
<feature type="coiled-coil region" evidence="1">
    <location>
        <begin position="51"/>
        <end position="78"/>
    </location>
</feature>
<dbReference type="EMBL" id="JASPKY010000334">
    <property type="protein sequence ID" value="KAK9708213.1"/>
    <property type="molecule type" value="Genomic_DNA"/>
</dbReference>
<dbReference type="Proteomes" id="UP001458880">
    <property type="component" value="Unassembled WGS sequence"/>
</dbReference>
<keyword evidence="1" id="KW-0175">Coiled coil</keyword>
<dbReference type="AlphaFoldDB" id="A0AAW1JVW0"/>
<organism evidence="2 3">
    <name type="scientific">Popillia japonica</name>
    <name type="common">Japanese beetle</name>
    <dbReference type="NCBI Taxonomy" id="7064"/>
    <lineage>
        <taxon>Eukaryota</taxon>
        <taxon>Metazoa</taxon>
        <taxon>Ecdysozoa</taxon>
        <taxon>Arthropoda</taxon>
        <taxon>Hexapoda</taxon>
        <taxon>Insecta</taxon>
        <taxon>Pterygota</taxon>
        <taxon>Neoptera</taxon>
        <taxon>Endopterygota</taxon>
        <taxon>Coleoptera</taxon>
        <taxon>Polyphaga</taxon>
        <taxon>Scarabaeiformia</taxon>
        <taxon>Scarabaeidae</taxon>
        <taxon>Rutelinae</taxon>
        <taxon>Popillia</taxon>
    </lineage>
</organism>
<sequence>MQYDSQANLPSSSSVRPIAHCYICNKYTYFKAERRLHNRTHLRGLITLQEAEQDTRDIAELQAEIAQMQAQRLIIEADTDNGIERLDTVSKTIKAATHCSDVLCCVVL</sequence>
<name>A0AAW1JVW0_POPJA</name>